<keyword evidence="2" id="KW-1185">Reference proteome</keyword>
<evidence type="ECO:0000313" key="2">
    <source>
        <dbReference type="Proteomes" id="UP001153331"/>
    </source>
</evidence>
<gene>
    <name evidence="1" type="ORF">OPT61_g8548</name>
</gene>
<organism evidence="1 2">
    <name type="scientific">Boeremia exigua</name>
    <dbReference type="NCBI Taxonomy" id="749465"/>
    <lineage>
        <taxon>Eukaryota</taxon>
        <taxon>Fungi</taxon>
        <taxon>Dikarya</taxon>
        <taxon>Ascomycota</taxon>
        <taxon>Pezizomycotina</taxon>
        <taxon>Dothideomycetes</taxon>
        <taxon>Pleosporomycetidae</taxon>
        <taxon>Pleosporales</taxon>
        <taxon>Pleosporineae</taxon>
        <taxon>Didymellaceae</taxon>
        <taxon>Boeremia</taxon>
    </lineage>
</organism>
<dbReference type="EMBL" id="JAPHNI010000839">
    <property type="protein sequence ID" value="KAJ8107909.1"/>
    <property type="molecule type" value="Genomic_DNA"/>
</dbReference>
<protein>
    <submittedName>
        <fullName evidence="1">Uncharacterized protein</fullName>
    </submittedName>
</protein>
<name>A0ACC2HYS1_9PLEO</name>
<dbReference type="Proteomes" id="UP001153331">
    <property type="component" value="Unassembled WGS sequence"/>
</dbReference>
<evidence type="ECO:0000313" key="1">
    <source>
        <dbReference type="EMBL" id="KAJ8107909.1"/>
    </source>
</evidence>
<comment type="caution">
    <text evidence="1">The sequence shown here is derived from an EMBL/GenBank/DDBJ whole genome shotgun (WGS) entry which is preliminary data.</text>
</comment>
<proteinExistence type="predicted"/>
<reference evidence="1" key="1">
    <citation type="submission" date="2022-11" db="EMBL/GenBank/DDBJ databases">
        <title>Genome Sequence of Boeremia exigua.</title>
        <authorList>
            <person name="Buettner E."/>
        </authorList>
    </citation>
    <scope>NUCLEOTIDE SEQUENCE</scope>
    <source>
        <strain evidence="1">CU02</strain>
    </source>
</reference>
<sequence>MSDTDMSSAEDVQKIVKKEKKEKKAKKDKKEKKSSKSKVEVESDSDDKPADTPAKKRKREALPEEIVVDVGLPEPASKKAARAAKKAKLNPKSAADGDNDTSADAKQGAAGEAKKAEEKRSEFGVWVGNLPWSATKDSLRSFITDNTEIKTEQITRVHMPPSTKPVPAHWTTKPNNKGFAYVDFSTELAMYACIALTETKMDGRALLIKNAKSFEGRPDKPKAEVEETGSRGKVVGKAGGHPPNKRVFVGNLSFDVTKEDLEAHYGPCGSVENIHMATFEDSGKCKGYAWVTFGDVEAATCAVQGFVMKTEADLKAMKKKSADGSDDETEVKNPTKRRKWLLNKLNGREMRCEFAEDSTTRYNKRYGKDKPAAPVDGVNPDRWKNFGGDNERGGGRREPREPRAPRPPKNGPNSVQPGKKVDPRSIKSGSAHMNAPRASQAIVEGQGKKTTFE</sequence>
<accession>A0ACC2HYS1</accession>